<evidence type="ECO:0000313" key="3">
    <source>
        <dbReference type="Proteomes" id="UP000002705"/>
    </source>
</evidence>
<dbReference type="SUPFAM" id="SSF143081">
    <property type="entry name" value="BB1717-like"/>
    <property type="match status" value="1"/>
</dbReference>
<protein>
    <recommendedName>
        <fullName evidence="1">DNA circulation N-terminal domain-containing protein</fullName>
    </recommendedName>
</protein>
<dbReference type="InterPro" id="IPR009826">
    <property type="entry name" value="DNA_circ_N"/>
</dbReference>
<dbReference type="PATRIC" id="fig|482957.22.peg.4700"/>
<dbReference type="AlphaFoldDB" id="Q398F2"/>
<sequence>MASTTTDVLAVVGSIGGLASAVSDAASLLTGDWFSTLQEASYGGVPFGVFEIRNSTGRQQAVHTYPIFSRMHKLGDEKRAVVILHPDDWEEWLTTSNVEAARAMLQLYPADEMMDEPMIERTKDLD</sequence>
<accession>Q398F2</accession>
<evidence type="ECO:0000313" key="2">
    <source>
        <dbReference type="EMBL" id="ABB11159.1"/>
    </source>
</evidence>
<organism evidence="2 3">
    <name type="scientific">Burkholderia lata (strain ATCC 17760 / DSM 23089 / LMG 22485 / NCIMB 9086 / R18194 / 383)</name>
    <dbReference type="NCBI Taxonomy" id="482957"/>
    <lineage>
        <taxon>Bacteria</taxon>
        <taxon>Pseudomonadati</taxon>
        <taxon>Pseudomonadota</taxon>
        <taxon>Betaproteobacteria</taxon>
        <taxon>Burkholderiales</taxon>
        <taxon>Burkholderiaceae</taxon>
        <taxon>Burkholderia</taxon>
        <taxon>Burkholderia cepacia complex</taxon>
    </lineage>
</organism>
<dbReference type="Gene3D" id="3.90.1680.10">
    <property type="entry name" value="SOS response associated peptidase-like"/>
    <property type="match status" value="1"/>
</dbReference>
<dbReference type="Pfam" id="PF07157">
    <property type="entry name" value="DNA_circ_N"/>
    <property type="match status" value="1"/>
</dbReference>
<dbReference type="EMBL" id="CP000152">
    <property type="protein sequence ID" value="ABB11159.1"/>
    <property type="molecule type" value="Genomic_DNA"/>
</dbReference>
<dbReference type="InterPro" id="IPR036590">
    <property type="entry name" value="SRAP-like"/>
</dbReference>
<name>Q398F2_BURL3</name>
<proteinExistence type="predicted"/>
<dbReference type="Proteomes" id="UP000002705">
    <property type="component" value="Chromosome 2"/>
</dbReference>
<evidence type="ECO:0000259" key="1">
    <source>
        <dbReference type="Pfam" id="PF07157"/>
    </source>
</evidence>
<feature type="domain" description="DNA circulation N-terminal" evidence="1">
    <location>
        <begin position="37"/>
        <end position="67"/>
    </location>
</feature>
<dbReference type="KEGG" id="bur:Bcep18194_B1045"/>
<gene>
    <name evidence="2" type="ordered locus">Bcep18194_B1045</name>
</gene>
<dbReference type="HOGENOM" id="CLU_1977402_0_0_4"/>
<reference evidence="2" key="1">
    <citation type="submission" date="2005-10" db="EMBL/GenBank/DDBJ databases">
        <title>Complete sequence of chromosome 2 of Burkholderia sp. 383.</title>
        <authorList>
            <consortium name="US DOE Joint Genome Institute"/>
            <person name="Copeland A."/>
            <person name="Lucas S."/>
            <person name="Lapidus A."/>
            <person name="Barry K."/>
            <person name="Detter J.C."/>
            <person name="Glavina T."/>
            <person name="Hammon N."/>
            <person name="Israni S."/>
            <person name="Pitluck S."/>
            <person name="Chain P."/>
            <person name="Malfatti S."/>
            <person name="Shin M."/>
            <person name="Vergez L."/>
            <person name="Schmutz J."/>
            <person name="Larimer F."/>
            <person name="Land M."/>
            <person name="Kyrpides N."/>
            <person name="Lykidis A."/>
            <person name="Richardson P."/>
        </authorList>
    </citation>
    <scope>NUCLEOTIDE SEQUENCE [LARGE SCALE GENOMIC DNA]</scope>
    <source>
        <strain evidence="2">383</strain>
    </source>
</reference>
<keyword evidence="3" id="KW-1185">Reference proteome</keyword>